<organism evidence="2 3">
    <name type="scientific">Engelhardtia mirabilis</name>
    <dbReference type="NCBI Taxonomy" id="2528011"/>
    <lineage>
        <taxon>Bacteria</taxon>
        <taxon>Pseudomonadati</taxon>
        <taxon>Planctomycetota</taxon>
        <taxon>Planctomycetia</taxon>
        <taxon>Planctomycetia incertae sedis</taxon>
        <taxon>Engelhardtia</taxon>
    </lineage>
</organism>
<protein>
    <recommendedName>
        <fullName evidence="4">Cbb3-type cytochrome oxidase component FixQ</fullName>
    </recommendedName>
</protein>
<evidence type="ECO:0000313" key="2">
    <source>
        <dbReference type="EMBL" id="QDU66783.1"/>
    </source>
</evidence>
<reference evidence="2 3" key="1">
    <citation type="submission" date="2019-02" db="EMBL/GenBank/DDBJ databases">
        <title>Deep-cultivation of Planctomycetes and their phenomic and genomic characterization uncovers novel biology.</title>
        <authorList>
            <person name="Wiegand S."/>
            <person name="Jogler M."/>
            <person name="Boedeker C."/>
            <person name="Pinto D."/>
            <person name="Vollmers J."/>
            <person name="Rivas-Marin E."/>
            <person name="Kohn T."/>
            <person name="Peeters S.H."/>
            <person name="Heuer A."/>
            <person name="Rast P."/>
            <person name="Oberbeckmann S."/>
            <person name="Bunk B."/>
            <person name="Jeske O."/>
            <person name="Meyerdierks A."/>
            <person name="Storesund J.E."/>
            <person name="Kallscheuer N."/>
            <person name="Luecker S."/>
            <person name="Lage O.M."/>
            <person name="Pohl T."/>
            <person name="Merkel B.J."/>
            <person name="Hornburger P."/>
            <person name="Mueller R.-W."/>
            <person name="Bruemmer F."/>
            <person name="Labrenz M."/>
            <person name="Spormann A.M."/>
            <person name="Op den Camp H."/>
            <person name="Overmann J."/>
            <person name="Amann R."/>
            <person name="Jetten M.S.M."/>
            <person name="Mascher T."/>
            <person name="Medema M.H."/>
            <person name="Devos D.P."/>
            <person name="Kaster A.-K."/>
            <person name="Ovreas L."/>
            <person name="Rohde M."/>
            <person name="Galperin M.Y."/>
            <person name="Jogler C."/>
        </authorList>
    </citation>
    <scope>NUCLEOTIDE SEQUENCE [LARGE SCALE GENOMIC DNA]</scope>
    <source>
        <strain evidence="2 3">Pla133</strain>
    </source>
</reference>
<evidence type="ECO:0000256" key="1">
    <source>
        <dbReference type="SAM" id="Phobius"/>
    </source>
</evidence>
<keyword evidence="1" id="KW-1133">Transmembrane helix</keyword>
<accession>A0A518BIK7</accession>
<proteinExistence type="predicted"/>
<evidence type="ECO:0000313" key="3">
    <source>
        <dbReference type="Proteomes" id="UP000316921"/>
    </source>
</evidence>
<keyword evidence="3" id="KW-1185">Reference proteome</keyword>
<feature type="transmembrane region" description="Helical" evidence="1">
    <location>
        <begin position="22"/>
        <end position="40"/>
    </location>
</feature>
<dbReference type="KEGG" id="pbap:Pla133_18590"/>
<dbReference type="RefSeq" id="WP_145064592.1">
    <property type="nucleotide sequence ID" value="NZ_CP036287.1"/>
</dbReference>
<dbReference type="AlphaFoldDB" id="A0A518BIK7"/>
<keyword evidence="1" id="KW-0472">Membrane</keyword>
<evidence type="ECO:0008006" key="4">
    <source>
        <dbReference type="Google" id="ProtNLM"/>
    </source>
</evidence>
<keyword evidence="1" id="KW-0812">Transmembrane</keyword>
<name>A0A518BIK7_9BACT</name>
<gene>
    <name evidence="2" type="ORF">Pla133_18590</name>
</gene>
<dbReference type="EMBL" id="CP036287">
    <property type="protein sequence ID" value="QDU66783.1"/>
    <property type="molecule type" value="Genomic_DNA"/>
</dbReference>
<sequence length="65" mass="7260">MVLADLTAGLPALLGLVWLKDLATVLFFLFFVGVIVLLVVRGKAHYEPQSRIPLEDDVVEPREVR</sequence>
<dbReference type="Proteomes" id="UP000316921">
    <property type="component" value="Chromosome"/>
</dbReference>